<dbReference type="Pfam" id="PF03739">
    <property type="entry name" value="LptF_LptG"/>
    <property type="match status" value="1"/>
</dbReference>
<dbReference type="EMBL" id="ATHJ01000076">
    <property type="protein sequence ID" value="EPR41318.1"/>
    <property type="molecule type" value="Genomic_DNA"/>
</dbReference>
<reference evidence="10 11" key="1">
    <citation type="journal article" date="2013" name="Genome Announc.">
        <title>Draft genome sequences for three mercury-methylating, sulfate-reducing bacteria.</title>
        <authorList>
            <person name="Brown S.D."/>
            <person name="Hurt R.A.Jr."/>
            <person name="Gilmour C.C."/>
            <person name="Elias D.A."/>
        </authorList>
    </citation>
    <scope>NUCLEOTIDE SEQUENCE [LARGE SCALE GENOMIC DNA]</scope>
    <source>
        <strain evidence="10 11">DSM 2059</strain>
    </source>
</reference>
<keyword evidence="7 9" id="KW-1133">Transmembrane helix</keyword>
<dbReference type="eggNOG" id="COG0795">
    <property type="taxonomic scope" value="Bacteria"/>
</dbReference>
<evidence type="ECO:0000256" key="3">
    <source>
        <dbReference type="ARBA" id="ARBA00022448"/>
    </source>
</evidence>
<keyword evidence="8 9" id="KW-0472">Membrane</keyword>
<organism evidence="10 11">
    <name type="scientific">Desulfococcus multivorans DSM 2059</name>
    <dbReference type="NCBI Taxonomy" id="1121405"/>
    <lineage>
        <taxon>Bacteria</taxon>
        <taxon>Pseudomonadati</taxon>
        <taxon>Thermodesulfobacteriota</taxon>
        <taxon>Desulfobacteria</taxon>
        <taxon>Desulfobacterales</taxon>
        <taxon>Desulfococcaceae</taxon>
        <taxon>Desulfococcus</taxon>
    </lineage>
</organism>
<dbReference type="GO" id="GO:0043190">
    <property type="term" value="C:ATP-binding cassette (ABC) transporter complex"/>
    <property type="evidence" value="ECO:0007669"/>
    <property type="project" value="InterPro"/>
</dbReference>
<evidence type="ECO:0000313" key="11">
    <source>
        <dbReference type="Proteomes" id="UP000014977"/>
    </source>
</evidence>
<evidence type="ECO:0000256" key="2">
    <source>
        <dbReference type="ARBA" id="ARBA00014213"/>
    </source>
</evidence>
<dbReference type="InterPro" id="IPR030922">
    <property type="entry name" value="LptF"/>
</dbReference>
<comment type="subcellular location">
    <subcellularLocation>
        <location evidence="1">Cell inner membrane</location>
        <topology evidence="1">Multi-pass membrane protein</topology>
    </subcellularLocation>
</comment>
<evidence type="ECO:0000256" key="5">
    <source>
        <dbReference type="ARBA" id="ARBA00022519"/>
    </source>
</evidence>
<feature type="transmembrane region" description="Helical" evidence="9">
    <location>
        <begin position="12"/>
        <end position="35"/>
    </location>
</feature>
<evidence type="ECO:0000256" key="4">
    <source>
        <dbReference type="ARBA" id="ARBA00022475"/>
    </source>
</evidence>
<evidence type="ECO:0000256" key="6">
    <source>
        <dbReference type="ARBA" id="ARBA00022692"/>
    </source>
</evidence>
<evidence type="ECO:0000256" key="9">
    <source>
        <dbReference type="SAM" id="Phobius"/>
    </source>
</evidence>
<evidence type="ECO:0000256" key="7">
    <source>
        <dbReference type="ARBA" id="ARBA00022989"/>
    </source>
</evidence>
<dbReference type="PANTHER" id="PTHR33529">
    <property type="entry name" value="SLR0882 PROTEIN-RELATED"/>
    <property type="match status" value="1"/>
</dbReference>
<comment type="caution">
    <text evidence="10">The sequence shown here is derived from an EMBL/GenBank/DDBJ whole genome shotgun (WGS) entry which is preliminary data.</text>
</comment>
<dbReference type="STRING" id="897.B2D07_06585"/>
<dbReference type="NCBIfam" id="TIGR04407">
    <property type="entry name" value="LptF_YjgP"/>
    <property type="match status" value="1"/>
</dbReference>
<evidence type="ECO:0000256" key="1">
    <source>
        <dbReference type="ARBA" id="ARBA00004429"/>
    </source>
</evidence>
<name>S7VA12_DESML</name>
<dbReference type="PANTHER" id="PTHR33529:SF7">
    <property type="entry name" value="LIPOPOLYSACCHARIDE EXPORT SYSTEM PERMEASE PROTEIN LPTF"/>
    <property type="match status" value="1"/>
</dbReference>
<feature type="transmembrane region" description="Helical" evidence="9">
    <location>
        <begin position="47"/>
        <end position="80"/>
    </location>
</feature>
<evidence type="ECO:0000256" key="8">
    <source>
        <dbReference type="ARBA" id="ARBA00023136"/>
    </source>
</evidence>
<accession>S7VA12</accession>
<proteinExistence type="predicted"/>
<dbReference type="GO" id="GO:0055085">
    <property type="term" value="P:transmembrane transport"/>
    <property type="evidence" value="ECO:0007669"/>
    <property type="project" value="InterPro"/>
</dbReference>
<protein>
    <recommendedName>
        <fullName evidence="2">Lipopolysaccharide export system permease protein LptF</fullName>
    </recommendedName>
</protein>
<dbReference type="Proteomes" id="UP000014977">
    <property type="component" value="Unassembled WGS sequence"/>
</dbReference>
<dbReference type="GO" id="GO:0015920">
    <property type="term" value="P:lipopolysaccharide transport"/>
    <property type="evidence" value="ECO:0007669"/>
    <property type="project" value="TreeGrafter"/>
</dbReference>
<keyword evidence="3" id="KW-0813">Transport</keyword>
<dbReference type="AlphaFoldDB" id="S7VA12"/>
<feature type="transmembrane region" description="Helical" evidence="9">
    <location>
        <begin position="327"/>
        <end position="346"/>
    </location>
</feature>
<sequence>MILDRYIQREIAKPAVVICTILVFVFGCYIAARYLEDAVEGQLSGMVVFFLIVLRILIALEVLLPMTLYLSVIIALGRLYGDSEMMAISACGIATGRVMRSVFLMGILVGGVTACFSLHIRPWAWERFYELKARALVNFDLTRMQGGNFYEIENGDRVIFADRVDGQANYARKIFIQTRQDRELQIIFAQEARQRRDEKTGRPVLEFKDGYFYEFSTVKNQGRIMHFGTSMIRMEPRDPRRDFKIKAATTASLAGSEDPEKIAELQWRLSSPFSAVLLAPIGAALARSSPRRGKYAKMPAAVVVFAIYYNLSAVAKKWVGQGVLTTFPGVWWVQIMMAVLVGAILWRPRITIFRKA</sequence>
<gene>
    <name evidence="10" type="ORF">dsmv_2099</name>
</gene>
<keyword evidence="4" id="KW-1003">Cell membrane</keyword>
<keyword evidence="6 9" id="KW-0812">Transmembrane</keyword>
<evidence type="ECO:0000313" key="10">
    <source>
        <dbReference type="EMBL" id="EPR41318.1"/>
    </source>
</evidence>
<keyword evidence="5" id="KW-0997">Cell inner membrane</keyword>
<dbReference type="PROSITE" id="PS51257">
    <property type="entry name" value="PROKAR_LIPOPROTEIN"/>
    <property type="match status" value="1"/>
</dbReference>
<dbReference type="OrthoDB" id="9778062at2"/>
<keyword evidence="11" id="KW-1185">Reference proteome</keyword>
<feature type="transmembrane region" description="Helical" evidence="9">
    <location>
        <begin position="101"/>
        <end position="120"/>
    </location>
</feature>
<dbReference type="InterPro" id="IPR005495">
    <property type="entry name" value="LptG/LptF_permease"/>
</dbReference>